<dbReference type="InterPro" id="IPR057326">
    <property type="entry name" value="KR_dom"/>
</dbReference>
<dbReference type="PROSITE" id="PS52004">
    <property type="entry name" value="KS3_2"/>
    <property type="match status" value="1"/>
</dbReference>
<evidence type="ECO:0000259" key="6">
    <source>
        <dbReference type="PROSITE" id="PS50075"/>
    </source>
</evidence>
<keyword evidence="2" id="KW-0597">Phosphoprotein</keyword>
<feature type="region of interest" description="N-terminal hotdog fold" evidence="4">
    <location>
        <begin position="1399"/>
        <end position="1521"/>
    </location>
</feature>
<dbReference type="InterPro" id="IPR036736">
    <property type="entry name" value="ACP-like_sf"/>
</dbReference>
<proteinExistence type="predicted"/>
<dbReference type="InterPro" id="IPR020802">
    <property type="entry name" value="TesA-like"/>
</dbReference>
<evidence type="ECO:0000313" key="9">
    <source>
        <dbReference type="EMBL" id="GAA6196005.1"/>
    </source>
</evidence>
<dbReference type="Pfam" id="PF00109">
    <property type="entry name" value="ketoacyl-synt"/>
    <property type="match status" value="1"/>
</dbReference>
<dbReference type="InterPro" id="IPR018201">
    <property type="entry name" value="Ketoacyl_synth_AS"/>
</dbReference>
<comment type="caution">
    <text evidence="9">The sequence shown here is derived from an EMBL/GenBank/DDBJ whole genome shotgun (WGS) entry which is preliminary data.</text>
</comment>
<evidence type="ECO:0000259" key="7">
    <source>
        <dbReference type="PROSITE" id="PS52004"/>
    </source>
</evidence>
<dbReference type="InterPro" id="IPR016039">
    <property type="entry name" value="Thiolase-like"/>
</dbReference>
<dbReference type="Pfam" id="PF00550">
    <property type="entry name" value="PP-binding"/>
    <property type="match status" value="1"/>
</dbReference>
<dbReference type="InterPro" id="IPR050091">
    <property type="entry name" value="PKS_NRPS_Biosynth_Enz"/>
</dbReference>
<dbReference type="SMART" id="SM00826">
    <property type="entry name" value="PKS_DH"/>
    <property type="match status" value="1"/>
</dbReference>
<dbReference type="Gene3D" id="3.40.47.10">
    <property type="match status" value="1"/>
</dbReference>
<dbReference type="Pfam" id="PF00698">
    <property type="entry name" value="Acyl_transf_1"/>
    <property type="match status" value="1"/>
</dbReference>
<feature type="active site" description="Proton donor; for dehydratase activity" evidence="4">
    <location>
        <position position="1606"/>
    </location>
</feature>
<dbReference type="Pfam" id="PF21089">
    <property type="entry name" value="PKS_DH_N"/>
    <property type="match status" value="1"/>
</dbReference>
<keyword evidence="1" id="KW-0596">Phosphopantetheine</keyword>
<dbReference type="Pfam" id="PF08659">
    <property type="entry name" value="KR"/>
    <property type="match status" value="1"/>
</dbReference>
<dbReference type="SUPFAM" id="SSF51735">
    <property type="entry name" value="NAD(P)-binding Rossmann-fold domains"/>
    <property type="match status" value="2"/>
</dbReference>
<dbReference type="InterPro" id="IPR016036">
    <property type="entry name" value="Malonyl_transacylase_ACP-bd"/>
</dbReference>
<dbReference type="Gene3D" id="3.10.129.110">
    <property type="entry name" value="Polyketide synthase dehydratase"/>
    <property type="match status" value="1"/>
</dbReference>
<dbReference type="SUPFAM" id="SSF52151">
    <property type="entry name" value="FabD/lysophospholipase-like"/>
    <property type="match status" value="1"/>
</dbReference>
<feature type="active site" description="Proton acceptor; for dehydratase activity" evidence="4">
    <location>
        <position position="1430"/>
    </location>
</feature>
<dbReference type="CDD" id="cd08953">
    <property type="entry name" value="KR_2_SDR_x"/>
    <property type="match status" value="1"/>
</dbReference>
<evidence type="ECO:0000313" key="10">
    <source>
        <dbReference type="Proteomes" id="UP001441944"/>
    </source>
</evidence>
<feature type="domain" description="Carrier" evidence="6">
    <location>
        <begin position="1789"/>
        <end position="1864"/>
    </location>
</feature>
<dbReference type="Gene3D" id="3.40.366.10">
    <property type="entry name" value="Malonyl-Coenzyme A Acyl Carrier Protein, domain 2"/>
    <property type="match status" value="1"/>
</dbReference>
<dbReference type="InterPro" id="IPR014030">
    <property type="entry name" value="Ketoacyl_synth_N"/>
</dbReference>
<evidence type="ECO:0000256" key="4">
    <source>
        <dbReference type="PROSITE-ProRule" id="PRU01363"/>
    </source>
</evidence>
<dbReference type="PROSITE" id="PS00606">
    <property type="entry name" value="KS3_1"/>
    <property type="match status" value="1"/>
</dbReference>
<dbReference type="InterPro" id="IPR049552">
    <property type="entry name" value="PKS_DH_N"/>
</dbReference>
<dbReference type="InterPro" id="IPR049900">
    <property type="entry name" value="PKS_mFAS_DH"/>
</dbReference>
<dbReference type="Pfam" id="PF22621">
    <property type="entry name" value="CurL-like_PKS_C"/>
    <property type="match status" value="1"/>
</dbReference>
<reference evidence="9 10" key="1">
    <citation type="submission" date="2024-04" db="EMBL/GenBank/DDBJ databases">
        <title>Draft genome sequence of Pseudophaeobacter arcticus NBRC 116598.</title>
        <authorList>
            <person name="Miyakawa T."/>
            <person name="Kusuya Y."/>
            <person name="Miura T."/>
        </authorList>
    </citation>
    <scope>NUCLEOTIDE SEQUENCE [LARGE SCALE GENOMIC DNA]</scope>
    <source>
        <strain evidence="9 10">SU-CL00105</strain>
    </source>
</reference>
<dbReference type="SMART" id="SM00824">
    <property type="entry name" value="PKS_TE"/>
    <property type="match status" value="1"/>
</dbReference>
<accession>A0ABQ0AJF3</accession>
<dbReference type="InterPro" id="IPR020806">
    <property type="entry name" value="PKS_PP-bd"/>
</dbReference>
<evidence type="ECO:0000256" key="1">
    <source>
        <dbReference type="ARBA" id="ARBA00022450"/>
    </source>
</evidence>
<evidence type="ECO:0000256" key="2">
    <source>
        <dbReference type="ARBA" id="ARBA00022553"/>
    </source>
</evidence>
<dbReference type="RefSeq" id="WP_353398405.1">
    <property type="nucleotide sequence ID" value="NZ_BAABWU010000004.1"/>
</dbReference>
<evidence type="ECO:0000256" key="5">
    <source>
        <dbReference type="SAM" id="MobiDB-lite"/>
    </source>
</evidence>
<dbReference type="InterPro" id="IPR001227">
    <property type="entry name" value="Ac_transferase_dom_sf"/>
</dbReference>
<feature type="region of interest" description="C-terminal hotdog fold" evidence="4">
    <location>
        <begin position="1541"/>
        <end position="1689"/>
    </location>
</feature>
<dbReference type="PANTHER" id="PTHR43775">
    <property type="entry name" value="FATTY ACID SYNTHASE"/>
    <property type="match status" value="1"/>
</dbReference>
<keyword evidence="3" id="KW-0808">Transferase</keyword>
<dbReference type="InterPro" id="IPR009081">
    <property type="entry name" value="PP-bd_ACP"/>
</dbReference>
<dbReference type="PROSITE" id="PS50075">
    <property type="entry name" value="CARRIER"/>
    <property type="match status" value="1"/>
</dbReference>
<dbReference type="SMART" id="SM00825">
    <property type="entry name" value="PKS_KS"/>
    <property type="match status" value="1"/>
</dbReference>
<dbReference type="InterPro" id="IPR014043">
    <property type="entry name" value="Acyl_transferase_dom"/>
</dbReference>
<keyword evidence="10" id="KW-1185">Reference proteome</keyword>
<dbReference type="Pfam" id="PF14765">
    <property type="entry name" value="PS-DH"/>
    <property type="match status" value="1"/>
</dbReference>
<dbReference type="InterPro" id="IPR020841">
    <property type="entry name" value="PKS_Beta-ketoAc_synthase_dom"/>
</dbReference>
<dbReference type="SMART" id="SM00827">
    <property type="entry name" value="PKS_AT"/>
    <property type="match status" value="1"/>
</dbReference>
<name>A0ABQ0AJF3_9RHOB</name>
<dbReference type="InterPro" id="IPR042104">
    <property type="entry name" value="PKS_dehydratase_sf"/>
</dbReference>
<dbReference type="InterPro" id="IPR013968">
    <property type="entry name" value="PKS_KR"/>
</dbReference>
<dbReference type="SMART" id="SM00823">
    <property type="entry name" value="PKS_PP"/>
    <property type="match status" value="1"/>
</dbReference>
<dbReference type="InterPro" id="IPR049551">
    <property type="entry name" value="PKS_DH_C"/>
</dbReference>
<dbReference type="InterPro" id="IPR001031">
    <property type="entry name" value="Thioesterase"/>
</dbReference>
<dbReference type="SMART" id="SM00822">
    <property type="entry name" value="PKS_KR"/>
    <property type="match status" value="1"/>
</dbReference>
<dbReference type="InterPro" id="IPR014031">
    <property type="entry name" value="Ketoacyl_synth_C"/>
</dbReference>
<dbReference type="Gene3D" id="3.30.70.3290">
    <property type="match status" value="1"/>
</dbReference>
<feature type="region of interest" description="Disordered" evidence="5">
    <location>
        <begin position="2152"/>
        <end position="2178"/>
    </location>
</feature>
<dbReference type="SUPFAM" id="SSF53901">
    <property type="entry name" value="Thiolase-like"/>
    <property type="match status" value="1"/>
</dbReference>
<dbReference type="InterPro" id="IPR016035">
    <property type="entry name" value="Acyl_Trfase/lysoPLipase"/>
</dbReference>
<dbReference type="SUPFAM" id="SSF55048">
    <property type="entry name" value="Probable ACP-binding domain of malonyl-CoA ACP transacylase"/>
    <property type="match status" value="1"/>
</dbReference>
<dbReference type="Pfam" id="PF02801">
    <property type="entry name" value="Ketoacyl-synt_C"/>
    <property type="match status" value="1"/>
</dbReference>
<dbReference type="Gene3D" id="3.30.70.250">
    <property type="entry name" value="Malonyl-CoA ACP transacylase, ACP-binding"/>
    <property type="match status" value="1"/>
</dbReference>
<organism evidence="9 10">
    <name type="scientific">Pseudophaeobacter arcticus</name>
    <dbReference type="NCBI Taxonomy" id="385492"/>
    <lineage>
        <taxon>Bacteria</taxon>
        <taxon>Pseudomonadati</taxon>
        <taxon>Pseudomonadota</taxon>
        <taxon>Alphaproteobacteria</taxon>
        <taxon>Rhodobacterales</taxon>
        <taxon>Paracoccaceae</taxon>
        <taxon>Pseudophaeobacter</taxon>
    </lineage>
</organism>
<evidence type="ECO:0000256" key="3">
    <source>
        <dbReference type="ARBA" id="ARBA00022679"/>
    </source>
</evidence>
<dbReference type="Gene3D" id="3.40.50.1820">
    <property type="entry name" value="alpha/beta hydrolase"/>
    <property type="match status" value="1"/>
</dbReference>
<dbReference type="InterPro" id="IPR020807">
    <property type="entry name" value="PKS_DH"/>
</dbReference>
<dbReference type="Proteomes" id="UP001441944">
    <property type="component" value="Unassembled WGS sequence"/>
</dbReference>
<protein>
    <submittedName>
        <fullName evidence="9">Type I polyketide synthase</fullName>
    </submittedName>
</protein>
<gene>
    <name evidence="9" type="ORF">NBRC116598_14490</name>
</gene>
<dbReference type="Gene3D" id="3.40.50.720">
    <property type="entry name" value="NAD(P)-binding Rossmann-like Domain"/>
    <property type="match status" value="1"/>
</dbReference>
<dbReference type="Pfam" id="PF00975">
    <property type="entry name" value="Thioesterase"/>
    <property type="match status" value="1"/>
</dbReference>
<dbReference type="PROSITE" id="PS52019">
    <property type="entry name" value="PKS_MFAS_DH"/>
    <property type="match status" value="1"/>
</dbReference>
<dbReference type="InterPro" id="IPR029058">
    <property type="entry name" value="AB_hydrolase_fold"/>
</dbReference>
<feature type="domain" description="Ketosynthase family 3 (KS3)" evidence="7">
    <location>
        <begin position="15"/>
        <end position="443"/>
    </location>
</feature>
<feature type="domain" description="PKS/mFAS DH" evidence="8">
    <location>
        <begin position="1399"/>
        <end position="1689"/>
    </location>
</feature>
<dbReference type="SUPFAM" id="SSF53474">
    <property type="entry name" value="alpha/beta-Hydrolases"/>
    <property type="match status" value="1"/>
</dbReference>
<dbReference type="SUPFAM" id="SSF47336">
    <property type="entry name" value="ACP-like"/>
    <property type="match status" value="1"/>
</dbReference>
<dbReference type="Gene3D" id="1.10.1200.10">
    <property type="entry name" value="ACP-like"/>
    <property type="match status" value="1"/>
</dbReference>
<dbReference type="InterPro" id="IPR036291">
    <property type="entry name" value="NAD(P)-bd_dom_sf"/>
</dbReference>
<dbReference type="CDD" id="cd00833">
    <property type="entry name" value="PKS"/>
    <property type="match status" value="1"/>
</dbReference>
<dbReference type="EMBL" id="BAABWU010000004">
    <property type="protein sequence ID" value="GAA6196005.1"/>
    <property type="molecule type" value="Genomic_DNA"/>
</dbReference>
<dbReference type="PANTHER" id="PTHR43775:SF37">
    <property type="entry name" value="SI:DKEY-61P9.11"/>
    <property type="match status" value="1"/>
</dbReference>
<sequence>MVKTADHSSGPPQYSGDIAIVGMSVNVPGAEGVQTYWNNLRDGIESIVPLDRDALLEAGVSAATLADPNYVPHAALLEGFADFDAEFFGFSPKEAAILDPQHRKFLEVAWGAMENAAHPPESLSEPIGVYGGCGMGSYFYFNICSNPGLVDDVGMFLLRHTGNDKDFLTTRVSHIFDLKGPSVNVQTACSTSLVAVHYACKALRAGECGMALAGGVTIDMPQGRGYLYKENEILSPDGHCHAFDHRAQGTVFGSGAGAVALRRLEDAQADGDHIWAVIKASAINNDGADKAGYLAPSVGGQASAIRQALDAADISAETIDYVECHGTGTYLGDPIEVSALTEAFRDSTEAEGYCRIGSVKTNIGHLDTAAGIAGLVKTALGLKHQQIPPSLGYEAPNPAIDFDSSPFKVNDRLTPWTSHSGPRRAGINALGVGGTNAHAILEEAPARAPSEESDFPFHVLCLSGQSKAALNANAAALADYLEANPELDLADVAYTLKQGRRGFGKRRVLVAETAPQAAALLRADDPRQVFYHDQLGDAPEVVFSFPGGGAQYAGMARDLYETEPVFADWMDRGLDHLQPQLDHDIRALWLPEPGDEAAANAQLQRPSAQLPLIMIIEYALAQLWISWGIRPAAMVGHSMGENTAACLAGVISFEDCIDLVLLRGRLFDQVPAGGMLSIALPLAEVEALIGDDLDIASVNAPNLTAVSGPQQALDALAAQLAAREVDFQRIQIDIAAHSRMLDGILAEYRAFLAGLSLAAPQIPVISNRTGQPLTAEQAMDPDYWVGQLRNTVRFADCIATLAATPGRVFLEVGPGKALSALTQMSPTVQPGQVLSALRHPEQEIMDDAYFFGVIGRLWACGVEADWDQIWGEAKRHRLPLPTYQFQRSRYFIAPGTQQQQEDAAPPRRHDAISDWGYRPVWRPRLADCALDVDTDLGETPQTWLIFADGCGLATACATRLRAAGHRVSLVRPGDTYARLAPDDYILPPEQGRFGYGALLADLAEADALPHRIAHFWLVTGEDEQVRPGSSVFDRNLEMGFASLTALAQELGGLDLDHPAHLSVFTTGAAQLGAEPLPYPEKSMIAGPAGVIPREFPGITCATVDIELPAQPGLIATLRGALPTDLTPRLLQELMADPANTVSIWRGDKRFEKSWRSQPLPEVPAAPTADLAGFKSGGSYLITGGFGGIGLATAAHLMRHYDAKVALVSRQGLPPRADWPRYLASHSPANRIAQRIRAVQQLEDIGSGAVLPLAADICNSAEMRSALRKIETEFGHLNGVIHGAGVIDDGPILAKSEAQIARVLAPKVTGLRVLDDLFPDGSLDLMLLFSSSSTVTRPAGQIDYVAANEYLNAYAAHRQGDQTRVVAIDWGVWADTGMAAEAMAARQGGTAPSERQSCAQPLLDEAGFDAFANPIFASQLDANQSWLLNEHRTKGGTALVPGTGYIEWIAEALAAQDLQAPFEIRDLTFLRPLVIAEPTPRAVVLRLQAQDTGYDFATHSALSAGGYALNAEAKITLLPDCKHPDSKQPPSLDLAAIQARCPQVAHATADRPLHSPQEAHLDFGPRWQVLQQTAFGPAEAPTEGLAHLRLPPAAQDDNCLLHPGLMDLATGWAISLAPGYEGRNLWVPLGYRSILVRAPLTTEICSHMRLRSGATSDSAAFDVTLTDTEGRVLVEITDFQMTRLAGGFEATPPQTNADHSAEALGLVASAAPQPLSEDERRLQLNLSNGIRAAEGPEAMVRALATNRAQIVVSSLDLPSLIEQTAQSRAEAVADESQSFERPQLDTDYVAPSTPVQEHLAALFQSLLGVTQVGVADSFFDLGGHSLIAVRLFAQIKRHYDVDLPLSTLFEAPSVAALADLLIQRGAGAAQGDATAQSGQKTAQNAAVPHSHLVMLHPGSGTDAAPFFVVAGMFGNVLNLRHLALELGGERPVYGLQARGLIGEEAPHTSIAAAATDYLAEIRQIQPQGPYLLGGFSGGGITAYEMGQQLQAAGEKTAALVLLDTPLPVRPRLKPVDKALIKLQELRRKGAGYLLEWAKNRILWELSKRRQPPAETGQAPAFNNRKIELAFRHSVENYALQPWNGPLTLLRPPLDRHWQVSGGNWVSCEREYVFADNDWTSWAPGLEVIEVPGDHDSMVLVPNVSTLAAALKPRLASDPQAPHPTPKDADLKAPYSRAAE</sequence>
<evidence type="ECO:0000259" key="8">
    <source>
        <dbReference type="PROSITE" id="PS52019"/>
    </source>
</evidence>